<organism evidence="2 3">
    <name type="scientific">Dentipellis fragilis</name>
    <dbReference type="NCBI Taxonomy" id="205917"/>
    <lineage>
        <taxon>Eukaryota</taxon>
        <taxon>Fungi</taxon>
        <taxon>Dikarya</taxon>
        <taxon>Basidiomycota</taxon>
        <taxon>Agaricomycotina</taxon>
        <taxon>Agaricomycetes</taxon>
        <taxon>Russulales</taxon>
        <taxon>Hericiaceae</taxon>
        <taxon>Dentipellis</taxon>
    </lineage>
</organism>
<comment type="caution">
    <text evidence="2">The sequence shown here is derived from an EMBL/GenBank/DDBJ whole genome shotgun (WGS) entry which is preliminary data.</text>
</comment>
<sequence length="333" mass="36292">ADDANVSDKNGNYFDFLLLRPEEGVENPEPHVLRLRLPLRPDTLGPDQAEACFSLTYPSAEVRAHREPGEGNGQFVQILHDDLEALAAHVDHIHPTPRLLERQSGATPLHALGRPCPSNFTHTDVTATRAPAWSRTTHFGCGGGQGTCIGDGLRMQTQTQKCDDPLPQSPFDAVRAAKGVVADTDDERLEYRLSSVSKDTGNMEPGHGDTVAATITTCPRLTKPSAVPPCKARASASPSTYQNDASFSALHRYYSHWYRPDTYGGDPENFGDDELNQREAERLTHTRSDGKPAEAPGVNKRAGAATRDPAEHDSHDRSHRAQGDSKPVRDPVV</sequence>
<proteinExistence type="predicted"/>
<evidence type="ECO:0000313" key="2">
    <source>
        <dbReference type="EMBL" id="TFY50196.1"/>
    </source>
</evidence>
<dbReference type="EMBL" id="SEOQ01001952">
    <property type="protein sequence ID" value="TFY50196.1"/>
    <property type="molecule type" value="Genomic_DNA"/>
</dbReference>
<feature type="non-terminal residue" evidence="2">
    <location>
        <position position="1"/>
    </location>
</feature>
<reference evidence="2 3" key="1">
    <citation type="submission" date="2019-02" db="EMBL/GenBank/DDBJ databases">
        <title>Genome sequencing of the rare red list fungi Dentipellis fragilis.</title>
        <authorList>
            <person name="Buettner E."/>
            <person name="Kellner H."/>
        </authorList>
    </citation>
    <scope>NUCLEOTIDE SEQUENCE [LARGE SCALE GENOMIC DNA]</scope>
    <source>
        <strain evidence="2 3">DSM 105465</strain>
    </source>
</reference>
<evidence type="ECO:0000313" key="3">
    <source>
        <dbReference type="Proteomes" id="UP000298327"/>
    </source>
</evidence>
<name>A0A4Y9XJN9_9AGAM</name>
<gene>
    <name evidence="2" type="ORF">EVG20_g11663</name>
</gene>
<feature type="region of interest" description="Disordered" evidence="1">
    <location>
        <begin position="279"/>
        <end position="333"/>
    </location>
</feature>
<protein>
    <submittedName>
        <fullName evidence="2">Uncharacterized protein</fullName>
    </submittedName>
</protein>
<feature type="region of interest" description="Disordered" evidence="1">
    <location>
        <begin position="222"/>
        <end position="242"/>
    </location>
</feature>
<dbReference type="Proteomes" id="UP000298327">
    <property type="component" value="Unassembled WGS sequence"/>
</dbReference>
<feature type="compositionally biased region" description="Basic and acidic residues" evidence="1">
    <location>
        <begin position="279"/>
        <end position="292"/>
    </location>
</feature>
<evidence type="ECO:0000256" key="1">
    <source>
        <dbReference type="SAM" id="MobiDB-lite"/>
    </source>
</evidence>
<keyword evidence="3" id="KW-1185">Reference proteome</keyword>
<feature type="compositionally biased region" description="Basic and acidic residues" evidence="1">
    <location>
        <begin position="308"/>
        <end position="333"/>
    </location>
</feature>
<accession>A0A4Y9XJN9</accession>
<dbReference type="OrthoDB" id="3003491at2759"/>
<dbReference type="AlphaFoldDB" id="A0A4Y9XJN9"/>